<accession>A0ABW0AWU4</accession>
<feature type="transmembrane region" description="Helical" evidence="2">
    <location>
        <begin position="160"/>
        <end position="178"/>
    </location>
</feature>
<dbReference type="EMBL" id="JBHSKI010000001">
    <property type="protein sequence ID" value="MFC5169372.1"/>
    <property type="molecule type" value="Genomic_DNA"/>
</dbReference>
<feature type="transmembrane region" description="Helical" evidence="2">
    <location>
        <begin position="242"/>
        <end position="263"/>
    </location>
</feature>
<feature type="transmembrane region" description="Helical" evidence="2">
    <location>
        <begin position="56"/>
        <end position="76"/>
    </location>
</feature>
<keyword evidence="4" id="KW-1185">Reference proteome</keyword>
<feature type="transmembrane region" description="Helical" evidence="2">
    <location>
        <begin position="211"/>
        <end position="230"/>
    </location>
</feature>
<feature type="transmembrane region" description="Helical" evidence="2">
    <location>
        <begin position="121"/>
        <end position="140"/>
    </location>
</feature>
<keyword evidence="2" id="KW-0472">Membrane</keyword>
<comment type="caution">
    <text evidence="3">The sequence shown here is derived from an EMBL/GenBank/DDBJ whole genome shotgun (WGS) entry which is preliminary data.</text>
</comment>
<feature type="compositionally biased region" description="Pro residues" evidence="1">
    <location>
        <begin position="362"/>
        <end position="373"/>
    </location>
</feature>
<name>A0ABW0AWU4_9ACTN</name>
<gene>
    <name evidence="3" type="ORF">ACFPRK_01975</name>
</gene>
<dbReference type="RefSeq" id="WP_065848429.1">
    <property type="nucleotide sequence ID" value="NZ_JBHSKI010000001.1"/>
</dbReference>
<evidence type="ECO:0000256" key="1">
    <source>
        <dbReference type="SAM" id="MobiDB-lite"/>
    </source>
</evidence>
<keyword evidence="2" id="KW-0812">Transmembrane</keyword>
<feature type="transmembrane region" description="Helical" evidence="2">
    <location>
        <begin position="83"/>
        <end position="101"/>
    </location>
</feature>
<protein>
    <recommendedName>
        <fullName evidence="5">Integral membrane protein</fullName>
    </recommendedName>
</protein>
<feature type="compositionally biased region" description="Gly residues" evidence="1">
    <location>
        <begin position="333"/>
        <end position="361"/>
    </location>
</feature>
<proteinExistence type="predicted"/>
<keyword evidence="2" id="KW-1133">Transmembrane helix</keyword>
<reference evidence="4" key="1">
    <citation type="journal article" date="2019" name="Int. J. Syst. Evol. Microbiol.">
        <title>The Global Catalogue of Microorganisms (GCM) 10K type strain sequencing project: providing services to taxonomists for standard genome sequencing and annotation.</title>
        <authorList>
            <consortium name="The Broad Institute Genomics Platform"/>
            <consortium name="The Broad Institute Genome Sequencing Center for Infectious Disease"/>
            <person name="Wu L."/>
            <person name="Ma J."/>
        </authorList>
    </citation>
    <scope>NUCLEOTIDE SEQUENCE [LARGE SCALE GENOMIC DNA]</scope>
    <source>
        <strain evidence="4">CGMCC 4.1721</strain>
    </source>
</reference>
<feature type="region of interest" description="Disordered" evidence="1">
    <location>
        <begin position="333"/>
        <end position="373"/>
    </location>
</feature>
<evidence type="ECO:0008006" key="5">
    <source>
        <dbReference type="Google" id="ProtNLM"/>
    </source>
</evidence>
<feature type="transmembrane region" description="Helical" evidence="2">
    <location>
        <begin position="7"/>
        <end position="27"/>
    </location>
</feature>
<organism evidence="3 4">
    <name type="scientific">Streptomyces mutomycini</name>
    <dbReference type="NCBI Taxonomy" id="284036"/>
    <lineage>
        <taxon>Bacteria</taxon>
        <taxon>Bacillati</taxon>
        <taxon>Actinomycetota</taxon>
        <taxon>Actinomycetes</taxon>
        <taxon>Kitasatosporales</taxon>
        <taxon>Streptomycetaceae</taxon>
        <taxon>Streptomyces</taxon>
    </lineage>
</organism>
<evidence type="ECO:0000256" key="2">
    <source>
        <dbReference type="SAM" id="Phobius"/>
    </source>
</evidence>
<evidence type="ECO:0000313" key="4">
    <source>
        <dbReference type="Proteomes" id="UP001596208"/>
    </source>
</evidence>
<feature type="transmembrane region" description="Helical" evidence="2">
    <location>
        <begin position="275"/>
        <end position="295"/>
    </location>
</feature>
<evidence type="ECO:0000313" key="3">
    <source>
        <dbReference type="EMBL" id="MFC5169372.1"/>
    </source>
</evidence>
<sequence length="373" mass="38360">MILTRGARITGAVLCAVLAAVVAGWIVRDLRAVGDPLALLRYWAGYMDGWPRELPATLQSDPVLLVVYVIALIAALRSSVAASALVTTGLVTLLLRLPGVWTIGSSWMDGRFSDELRTRALVGTFVTLAAGLALVITGAAGRRQPEDSYEPRPTRPGRGAGVTAFLVLGASGAVMIAWEVRQLFTLPDQVYPGWFIGGEALTLGLTATPPGWSSVALGAVCLVVAWAALLRAVHSRPLGMTAAGFLLVAGGCGIARALHHGWLEHFGEVPTEQKFVILTSFLLACAGATALLVLARGGSENTEGQGQGYGGYGYPQGGATGYGYPRGGAPGYGYPQGGAPGQGYPQGGAPGYGYPQSGGGGTPPPPASPPPGW</sequence>
<dbReference type="Proteomes" id="UP001596208">
    <property type="component" value="Unassembled WGS sequence"/>
</dbReference>